<evidence type="ECO:0000313" key="5">
    <source>
        <dbReference type="Proteomes" id="UP000249723"/>
    </source>
</evidence>
<sequence>MPGLSTSSYGVGPPPASPLGSVIPAHTPHAVSVSLPTWQDNVAYEEGEQRIKDAMTSGYPRFYIHHQIRQLADLAIAKFGQANESCILLPTARTAQGCVSFLTSREPPVQSRVVEWPVAAAASLPSDADDDVDALAKRRTIQLQACFFDEADFSIAKQYWQHTGDGISSRIAERCLILLGEIEGEGAAHHHSRRQSQTSPLVASNGEASTSSSSLGTHSKSSAGRYGGKAGGGRYGVVKPSSTPTGTATPTALAAKLRYSTASRPRNGTHSDESEPASMTNSLDALPPREALAAADQDEDVLTRYVEERYGRNLDLSLAPLAKLAMRRRIAGVLRETPGQAIPVERMGKTPDGEESTRGVASLTERDVWLYPGGMSAIFHSHQLAMGAREKDGKPIGKSICFGFPYTDTLKILEKWGPGCEFFGRGLSEDLPALRQTLEKANPPILAIYCEFPSNPLLRTPPLTALRELADEFGCMVVVDETIAGFVNIEVLPLADIVVSSLTKVFSGDSNVMGGRTPYCAASLVLNPKSEKYASLKAVQEATYEDFYFDEDAIYMERNSRDFQQRIAQENYNAETLCEYLRSRRAPGPCPTGVIDPPEVSRTGGVIKEVYYPKYMTPEHYTASLRPPSEPYASGFGALFSLTFTSLEASAAFFDALPCYKGPSLGTNFTLACPYTILAHYTETEWALEWGVEKGLVRVSVGLEDVDLLKQWFEQALDKAEQAEANAKKLSDSVSTIDE</sequence>
<dbReference type="STRING" id="289078.A0A2X0KYL1"/>
<feature type="region of interest" description="Disordered" evidence="3">
    <location>
        <begin position="188"/>
        <end position="283"/>
    </location>
</feature>
<dbReference type="InterPro" id="IPR015424">
    <property type="entry name" value="PyrdxlP-dep_Trfase"/>
</dbReference>
<dbReference type="AlphaFoldDB" id="A0A2X0KYL1"/>
<dbReference type="InterPro" id="IPR051750">
    <property type="entry name" value="Trans-sulfuration_enzymes"/>
</dbReference>
<name>A0A2X0KYL1_9BASI</name>
<dbReference type="Gene3D" id="3.90.1150.10">
    <property type="entry name" value="Aspartate Aminotransferase, domain 1"/>
    <property type="match status" value="1"/>
</dbReference>
<feature type="compositionally biased region" description="Gly residues" evidence="3">
    <location>
        <begin position="225"/>
        <end position="235"/>
    </location>
</feature>
<evidence type="ECO:0000313" key="4">
    <source>
        <dbReference type="EMBL" id="SCZ99274.1"/>
    </source>
</evidence>
<evidence type="ECO:0000256" key="2">
    <source>
        <dbReference type="ARBA" id="ARBA00022898"/>
    </source>
</evidence>
<reference evidence="5" key="1">
    <citation type="submission" date="2016-10" db="EMBL/GenBank/DDBJ databases">
        <authorList>
            <person name="Jeantristanb JTB J.-T."/>
            <person name="Ricardo R."/>
        </authorList>
    </citation>
    <scope>NUCLEOTIDE SEQUENCE [LARGE SCALE GENOMIC DNA]</scope>
</reference>
<dbReference type="InterPro" id="IPR015422">
    <property type="entry name" value="PyrdxlP-dep_Trfase_small"/>
</dbReference>
<dbReference type="PANTHER" id="PTHR42699:SF1">
    <property type="entry name" value="CYSTATHIONINE GAMMA-SYNTHASE-RELATED"/>
    <property type="match status" value="1"/>
</dbReference>
<comment type="cofactor">
    <cofactor evidence="1">
        <name>pyridoxal 5'-phosphate</name>
        <dbReference type="ChEBI" id="CHEBI:597326"/>
    </cofactor>
</comment>
<feature type="compositionally biased region" description="Low complexity" evidence="3">
    <location>
        <begin position="236"/>
        <end position="257"/>
    </location>
</feature>
<organism evidence="4 5">
    <name type="scientific">Microbotryum saponariae</name>
    <dbReference type="NCBI Taxonomy" id="289078"/>
    <lineage>
        <taxon>Eukaryota</taxon>
        <taxon>Fungi</taxon>
        <taxon>Dikarya</taxon>
        <taxon>Basidiomycota</taxon>
        <taxon>Pucciniomycotina</taxon>
        <taxon>Microbotryomycetes</taxon>
        <taxon>Microbotryales</taxon>
        <taxon>Microbotryaceae</taxon>
        <taxon>Microbotryum</taxon>
    </lineage>
</organism>
<gene>
    <name evidence="4" type="ORF">BZ3500_MVSOF-1268-A1-R1_CHR3-1G05918</name>
</gene>
<dbReference type="InterPro" id="IPR015421">
    <property type="entry name" value="PyrdxlP-dep_Trfase_major"/>
</dbReference>
<dbReference type="GO" id="GO:0003962">
    <property type="term" value="F:cystathionine gamma-synthase activity"/>
    <property type="evidence" value="ECO:0007669"/>
    <property type="project" value="TreeGrafter"/>
</dbReference>
<feature type="compositionally biased region" description="Low complexity" evidence="3">
    <location>
        <begin position="203"/>
        <end position="224"/>
    </location>
</feature>
<dbReference type="GO" id="GO:0030170">
    <property type="term" value="F:pyridoxal phosphate binding"/>
    <property type="evidence" value="ECO:0007669"/>
    <property type="project" value="InterPro"/>
</dbReference>
<evidence type="ECO:0000256" key="3">
    <source>
        <dbReference type="SAM" id="MobiDB-lite"/>
    </source>
</evidence>
<keyword evidence="2" id="KW-0663">Pyridoxal phosphate</keyword>
<dbReference type="EMBL" id="FMWP01000096">
    <property type="protein sequence ID" value="SCZ99274.1"/>
    <property type="molecule type" value="Genomic_DNA"/>
</dbReference>
<keyword evidence="5" id="KW-1185">Reference proteome</keyword>
<dbReference type="Gene3D" id="3.40.640.10">
    <property type="entry name" value="Type I PLP-dependent aspartate aminotransferase-like (Major domain)"/>
    <property type="match status" value="1"/>
</dbReference>
<accession>A0A2X0KYL1</accession>
<dbReference type="PANTHER" id="PTHR42699">
    <property type="match status" value="1"/>
</dbReference>
<dbReference type="SUPFAM" id="SSF53383">
    <property type="entry name" value="PLP-dependent transferases"/>
    <property type="match status" value="1"/>
</dbReference>
<dbReference type="InterPro" id="IPR000277">
    <property type="entry name" value="Cys/Met-Metab_PyrdxlP-dep_enz"/>
</dbReference>
<dbReference type="GO" id="GO:0019346">
    <property type="term" value="P:transsulfuration"/>
    <property type="evidence" value="ECO:0007669"/>
    <property type="project" value="InterPro"/>
</dbReference>
<evidence type="ECO:0000256" key="1">
    <source>
        <dbReference type="ARBA" id="ARBA00001933"/>
    </source>
</evidence>
<dbReference type="Proteomes" id="UP000249723">
    <property type="component" value="Unassembled WGS sequence"/>
</dbReference>
<dbReference type="Pfam" id="PF01053">
    <property type="entry name" value="Cys_Met_Meta_PP"/>
    <property type="match status" value="1"/>
</dbReference>
<proteinExistence type="predicted"/>
<dbReference type="FunFam" id="3.90.1150.10:FF:000063">
    <property type="entry name" value="Probable cystathionine gamma-synthase"/>
    <property type="match status" value="1"/>
</dbReference>
<protein>
    <submittedName>
        <fullName evidence="4">BZ3500_MvSof-1268-A1-R1_Chr3-1g05918 protein</fullName>
    </submittedName>
</protein>
<dbReference type="OrthoDB" id="10047078at2759"/>